<dbReference type="GO" id="GO:0016757">
    <property type="term" value="F:glycosyltransferase activity"/>
    <property type="evidence" value="ECO:0007669"/>
    <property type="project" value="UniProtKB-UniRule"/>
</dbReference>
<dbReference type="PANTHER" id="PTHR21461:SF69">
    <property type="entry name" value="GLYCOSYLTRANSFERASE FAMILY 92 PROTEIN"/>
    <property type="match status" value="1"/>
</dbReference>
<keyword evidence="5" id="KW-0812">Transmembrane</keyword>
<dbReference type="EMBL" id="VSWD01000004">
    <property type="protein sequence ID" value="KAK3104540.1"/>
    <property type="molecule type" value="Genomic_DNA"/>
</dbReference>
<evidence type="ECO:0000256" key="5">
    <source>
        <dbReference type="ARBA" id="ARBA00022692"/>
    </source>
</evidence>
<proteinExistence type="inferred from homology"/>
<dbReference type="GO" id="GO:0016020">
    <property type="term" value="C:membrane"/>
    <property type="evidence" value="ECO:0007669"/>
    <property type="project" value="UniProtKB-SubCell"/>
</dbReference>
<evidence type="ECO:0000313" key="10">
    <source>
        <dbReference type="Proteomes" id="UP001186944"/>
    </source>
</evidence>
<evidence type="ECO:0000256" key="2">
    <source>
        <dbReference type="ARBA" id="ARBA00007647"/>
    </source>
</evidence>
<protein>
    <recommendedName>
        <fullName evidence="8">Glycosyltransferase family 92 protein</fullName>
        <ecNumber evidence="8">2.4.1.-</ecNumber>
    </recommendedName>
</protein>
<evidence type="ECO:0000256" key="7">
    <source>
        <dbReference type="ARBA" id="ARBA00023136"/>
    </source>
</evidence>
<dbReference type="GO" id="GO:0005737">
    <property type="term" value="C:cytoplasm"/>
    <property type="evidence" value="ECO:0007669"/>
    <property type="project" value="TreeGrafter"/>
</dbReference>
<accession>A0AA88YGS2</accession>
<evidence type="ECO:0000256" key="1">
    <source>
        <dbReference type="ARBA" id="ARBA00004167"/>
    </source>
</evidence>
<evidence type="ECO:0000256" key="8">
    <source>
        <dbReference type="RuleBase" id="RU366017"/>
    </source>
</evidence>
<evidence type="ECO:0000256" key="4">
    <source>
        <dbReference type="ARBA" id="ARBA00022679"/>
    </source>
</evidence>
<keyword evidence="7" id="KW-0472">Membrane</keyword>
<organism evidence="9 10">
    <name type="scientific">Pinctada imbricata</name>
    <name type="common">Atlantic pearl-oyster</name>
    <name type="synonym">Pinctada martensii</name>
    <dbReference type="NCBI Taxonomy" id="66713"/>
    <lineage>
        <taxon>Eukaryota</taxon>
        <taxon>Metazoa</taxon>
        <taxon>Spiralia</taxon>
        <taxon>Lophotrochozoa</taxon>
        <taxon>Mollusca</taxon>
        <taxon>Bivalvia</taxon>
        <taxon>Autobranchia</taxon>
        <taxon>Pteriomorphia</taxon>
        <taxon>Pterioida</taxon>
        <taxon>Pterioidea</taxon>
        <taxon>Pteriidae</taxon>
        <taxon>Pinctada</taxon>
    </lineage>
</organism>
<comment type="caution">
    <text evidence="9">The sequence shown here is derived from an EMBL/GenBank/DDBJ whole genome shotgun (WGS) entry which is preliminary data.</text>
</comment>
<comment type="subcellular location">
    <subcellularLocation>
        <location evidence="1">Membrane</location>
        <topology evidence="1">Single-pass membrane protein</topology>
    </subcellularLocation>
</comment>
<dbReference type="Proteomes" id="UP001186944">
    <property type="component" value="Unassembled WGS sequence"/>
</dbReference>
<keyword evidence="10" id="KW-1185">Reference proteome</keyword>
<evidence type="ECO:0000256" key="3">
    <source>
        <dbReference type="ARBA" id="ARBA00022676"/>
    </source>
</evidence>
<keyword evidence="3 8" id="KW-0328">Glycosyltransferase</keyword>
<evidence type="ECO:0000313" key="9">
    <source>
        <dbReference type="EMBL" id="KAK3104540.1"/>
    </source>
</evidence>
<dbReference type="Pfam" id="PF01697">
    <property type="entry name" value="Glyco_transf_92"/>
    <property type="match status" value="1"/>
</dbReference>
<keyword evidence="4 8" id="KW-0808">Transferase</keyword>
<comment type="similarity">
    <text evidence="2 8">Belongs to the glycosyltransferase 92 family.</text>
</comment>
<reference evidence="9" key="1">
    <citation type="submission" date="2019-08" db="EMBL/GenBank/DDBJ databases">
        <title>The improved chromosome-level genome for the pearl oyster Pinctada fucata martensii using PacBio sequencing and Hi-C.</title>
        <authorList>
            <person name="Zheng Z."/>
        </authorList>
    </citation>
    <scope>NUCLEOTIDE SEQUENCE</scope>
    <source>
        <strain evidence="9">ZZ-2019</strain>
        <tissue evidence="9">Adductor muscle</tissue>
    </source>
</reference>
<dbReference type="EC" id="2.4.1.-" evidence="8"/>
<dbReference type="AlphaFoldDB" id="A0AA88YGS2"/>
<sequence>MEPDLKFTLVTTELDVRNFKVSGSETSEQWIEAVTTKDPTIFYFSAFWKFDRILIISIVERSKVTNETRCLFFYRNGSAIPQLTQGEIYLLPDFKDLRFTSSFVRCKLPVKEVPYAVALVQELSSHSIRYIPIIKQNNQIIRNFTVCVSPLFNNFNRRSEIVEMIELNRILGAQYFFFYNYSISNGVNLILNHYKDLGLVETISWHLPAKIKTRNPEEINYFAQFAAINDCLYRNKGVSQYVVYQDMDEFIIPRKYHNWNDLMASLPRNYSIYLVRSTIFRRDWPDLDETYLTKDDLISAKKYNSLTILKQFRETRIFPKKQRTKYIAKTVCVDIADIHYVWSHRNETYCGHYYVNESLALVHHYRDEISYLTLKDKIWDSRINDYKSKLLDSLNKTWTILKNVPFAGSCSHMDWTLNSSSCIILIFFVCLFDFL</sequence>
<gene>
    <name evidence="9" type="ORF">FSP39_004568</name>
</gene>
<dbReference type="InterPro" id="IPR008166">
    <property type="entry name" value="Glyco_transf_92"/>
</dbReference>
<dbReference type="PANTHER" id="PTHR21461">
    <property type="entry name" value="GLYCOSYLTRANSFERASE FAMILY 92 PROTEIN"/>
    <property type="match status" value="1"/>
</dbReference>
<evidence type="ECO:0000256" key="6">
    <source>
        <dbReference type="ARBA" id="ARBA00022989"/>
    </source>
</evidence>
<name>A0AA88YGS2_PINIB</name>
<keyword evidence="6" id="KW-1133">Transmembrane helix</keyword>